<dbReference type="InterPro" id="IPR050087">
    <property type="entry name" value="AON_synthase_class-II"/>
</dbReference>
<dbReference type="PANTHER" id="PTHR13693">
    <property type="entry name" value="CLASS II AMINOTRANSFERASE/8-AMINO-7-OXONONANOATE SYNTHASE"/>
    <property type="match status" value="1"/>
</dbReference>
<dbReference type="InterPro" id="IPR015422">
    <property type="entry name" value="PyrdxlP-dep_Trfase_small"/>
</dbReference>
<dbReference type="RefSeq" id="WP_007545550.1">
    <property type="nucleotide sequence ID" value="NZ_ABZS01000008.1"/>
</dbReference>
<dbReference type="AlphaFoldDB" id="C4FHV9"/>
<evidence type="ECO:0000256" key="5">
    <source>
        <dbReference type="ARBA" id="ARBA00022679"/>
    </source>
</evidence>
<dbReference type="GO" id="GO:0009102">
    <property type="term" value="P:biotin biosynthetic process"/>
    <property type="evidence" value="ECO:0007669"/>
    <property type="project" value="UniProtKB-UniRule"/>
</dbReference>
<evidence type="ECO:0000256" key="10">
    <source>
        <dbReference type="RuleBase" id="RU003693"/>
    </source>
</evidence>
<dbReference type="Pfam" id="PF00155">
    <property type="entry name" value="Aminotran_1_2"/>
    <property type="match status" value="1"/>
</dbReference>
<dbReference type="EMBL" id="ABZS01000008">
    <property type="protein sequence ID" value="EEP61335.1"/>
    <property type="molecule type" value="Genomic_DNA"/>
</dbReference>
<evidence type="ECO:0000256" key="4">
    <source>
        <dbReference type="ARBA" id="ARBA00011738"/>
    </source>
</evidence>
<dbReference type="Gene3D" id="3.40.640.10">
    <property type="entry name" value="Type I PLP-dependent aspartate aminotransferase-like (Major domain)"/>
    <property type="match status" value="1"/>
</dbReference>
<sequence>MLNLDEILSQKLQEIKQKNRYRTRLILNENIVNFSSNDYLSLKDNPITKQKLIHNIDKLSLGSGASVLVSGYHLIQKELEKFISKFKQTEDCIVVGSGYMANIGLIQAISDEEDIIFSDELNHASIIDGIRISKAKKVIYKHCDVEDLEEKLKKYHTKGKKIIITDGVFSMEGDIAPLDKIIEISKKYDAVVIVDDAHATGIIGEEGRGSLNYFNLIPDSNIIQMGTLSKAVGSYGAFICGSRILIDYLVNTMRSVIFTTGLSPVQNFISLENFKILAKEDFRRKEVLEKSKYLANSLKNKGIDVRFFGTPIISLIVGKEENAIKLRDRLLEKGFFVQAIRPPTVPEGTSRLRITINYNHSYEDIERLCEAIDELMRLLQKSRLSF</sequence>
<dbReference type="InterPro" id="IPR004723">
    <property type="entry name" value="AONS_Archaea/Proteobacteria"/>
</dbReference>
<organism evidence="12 13">
    <name type="scientific">Sulfurihydrogenibium yellowstonense SS-5</name>
    <dbReference type="NCBI Taxonomy" id="432331"/>
    <lineage>
        <taxon>Bacteria</taxon>
        <taxon>Pseudomonadati</taxon>
        <taxon>Aquificota</taxon>
        <taxon>Aquificia</taxon>
        <taxon>Aquificales</taxon>
        <taxon>Hydrogenothermaceae</taxon>
        <taxon>Sulfurihydrogenibium</taxon>
    </lineage>
</organism>
<protein>
    <recommendedName>
        <fullName evidence="10">8-amino-7-ketopelargonate synthase</fullName>
        <ecNumber evidence="10">2.3.1.47</ecNumber>
    </recommendedName>
</protein>
<dbReference type="NCBIfam" id="TIGR00858">
    <property type="entry name" value="bioF"/>
    <property type="match status" value="1"/>
</dbReference>
<keyword evidence="5 10" id="KW-0808">Transferase</keyword>
<dbReference type="UniPathway" id="UPA00078"/>
<comment type="cofactor">
    <cofactor evidence="1 9 10">
        <name>pyridoxal 5'-phosphate</name>
        <dbReference type="ChEBI" id="CHEBI:597326"/>
    </cofactor>
</comment>
<evidence type="ECO:0000256" key="1">
    <source>
        <dbReference type="ARBA" id="ARBA00001933"/>
    </source>
</evidence>
<evidence type="ECO:0000256" key="3">
    <source>
        <dbReference type="ARBA" id="ARBA00010008"/>
    </source>
</evidence>
<dbReference type="OrthoDB" id="9807157at2"/>
<dbReference type="EC" id="2.3.1.47" evidence="10"/>
<feature type="modified residue" description="N6-(pyridoxal phosphate)lysine" evidence="9">
    <location>
        <position position="230"/>
    </location>
</feature>
<evidence type="ECO:0000259" key="11">
    <source>
        <dbReference type="Pfam" id="PF00155"/>
    </source>
</evidence>
<keyword evidence="7 9" id="KW-0663">Pyridoxal phosphate</keyword>
<keyword evidence="6" id="KW-0093">Biotin biosynthesis</keyword>
<dbReference type="InterPro" id="IPR015424">
    <property type="entry name" value="PyrdxlP-dep_Trfase"/>
</dbReference>
<reference evidence="12 13" key="1">
    <citation type="submission" date="2009-04" db="EMBL/GenBank/DDBJ databases">
        <authorList>
            <person name="Reysenbach A.-L."/>
            <person name="Heidelberg J.F."/>
            <person name="Nelson W.C."/>
        </authorList>
    </citation>
    <scope>NUCLEOTIDE SEQUENCE [LARGE SCALE GENOMIC DNA]</scope>
    <source>
        <strain evidence="12 13">SS-5</strain>
    </source>
</reference>
<dbReference type="GO" id="GO:0030170">
    <property type="term" value="F:pyridoxal phosphate binding"/>
    <property type="evidence" value="ECO:0007669"/>
    <property type="project" value="InterPro"/>
</dbReference>
<comment type="subunit">
    <text evidence="4 10">Homodimer.</text>
</comment>
<dbReference type="SUPFAM" id="SSF53383">
    <property type="entry name" value="PLP-dependent transferases"/>
    <property type="match status" value="1"/>
</dbReference>
<proteinExistence type="inferred from homology"/>
<feature type="domain" description="Aminotransferase class I/classII large" evidence="11">
    <location>
        <begin position="30"/>
        <end position="372"/>
    </location>
</feature>
<comment type="function">
    <text evidence="10">Catalyzes the decarboxylative condensation of pimeloyl-[acyl-carrier protein] and L-alanine to produce 8-amino-7-oxononanoate (AON), [acyl-carrier protein], and carbon dioxide.</text>
</comment>
<gene>
    <name evidence="12" type="ORF">SULYE_0138</name>
</gene>
<dbReference type="CDD" id="cd06454">
    <property type="entry name" value="KBL_like"/>
    <property type="match status" value="1"/>
</dbReference>
<evidence type="ECO:0000256" key="8">
    <source>
        <dbReference type="ARBA" id="ARBA00047715"/>
    </source>
</evidence>
<keyword evidence="13" id="KW-1185">Reference proteome</keyword>
<evidence type="ECO:0000313" key="12">
    <source>
        <dbReference type="EMBL" id="EEP61335.1"/>
    </source>
</evidence>
<comment type="pathway">
    <text evidence="2 10">Cofactor biosynthesis; biotin biosynthesis.</text>
</comment>
<comment type="caution">
    <text evidence="12">The sequence shown here is derived from an EMBL/GenBank/DDBJ whole genome shotgun (WGS) entry which is preliminary data.</text>
</comment>
<keyword evidence="12" id="KW-0012">Acyltransferase</keyword>
<comment type="similarity">
    <text evidence="3 10">Belongs to the class-II pyridoxal-phosphate-dependent aminotransferase family. BioF subfamily.</text>
</comment>
<accession>C4FHV9</accession>
<evidence type="ECO:0000256" key="2">
    <source>
        <dbReference type="ARBA" id="ARBA00004746"/>
    </source>
</evidence>
<comment type="catalytic activity">
    <reaction evidence="8 10">
        <text>6-carboxyhexanoyl-[ACP] + L-alanine + H(+) = (8S)-8-amino-7-oxononanoate + holo-[ACP] + CO2</text>
        <dbReference type="Rhea" id="RHEA:42288"/>
        <dbReference type="Rhea" id="RHEA-COMP:9685"/>
        <dbReference type="Rhea" id="RHEA-COMP:9955"/>
        <dbReference type="ChEBI" id="CHEBI:15378"/>
        <dbReference type="ChEBI" id="CHEBI:16526"/>
        <dbReference type="ChEBI" id="CHEBI:57972"/>
        <dbReference type="ChEBI" id="CHEBI:64479"/>
        <dbReference type="ChEBI" id="CHEBI:78846"/>
        <dbReference type="ChEBI" id="CHEBI:149468"/>
        <dbReference type="EC" id="2.3.1.47"/>
    </reaction>
</comment>
<dbReference type="Gene3D" id="3.90.1150.10">
    <property type="entry name" value="Aspartate Aminotransferase, domain 1"/>
    <property type="match status" value="1"/>
</dbReference>
<dbReference type="PROSITE" id="PS00599">
    <property type="entry name" value="AA_TRANSFER_CLASS_2"/>
    <property type="match status" value="1"/>
</dbReference>
<dbReference type="InterPro" id="IPR015421">
    <property type="entry name" value="PyrdxlP-dep_Trfase_major"/>
</dbReference>
<evidence type="ECO:0000256" key="7">
    <source>
        <dbReference type="ARBA" id="ARBA00022898"/>
    </source>
</evidence>
<name>C4FHV9_9AQUI</name>
<dbReference type="InterPro" id="IPR001917">
    <property type="entry name" value="Aminotrans_II_pyridoxalP_BS"/>
</dbReference>
<dbReference type="PANTHER" id="PTHR13693:SF77">
    <property type="entry name" value="8-AMINO-7-OXONONANOATE SYNTHASE"/>
    <property type="match status" value="1"/>
</dbReference>
<dbReference type="Proteomes" id="UP000005540">
    <property type="component" value="Unassembled WGS sequence"/>
</dbReference>
<dbReference type="GO" id="GO:0008710">
    <property type="term" value="F:8-amino-7-oxononanoate synthase activity"/>
    <property type="evidence" value="ECO:0007669"/>
    <property type="project" value="UniProtKB-UniRule"/>
</dbReference>
<dbReference type="InterPro" id="IPR004839">
    <property type="entry name" value="Aminotransferase_I/II_large"/>
</dbReference>
<evidence type="ECO:0000313" key="13">
    <source>
        <dbReference type="Proteomes" id="UP000005540"/>
    </source>
</evidence>
<evidence type="ECO:0000256" key="9">
    <source>
        <dbReference type="PIRSR" id="PIRSR604723-51"/>
    </source>
</evidence>
<evidence type="ECO:0000256" key="6">
    <source>
        <dbReference type="ARBA" id="ARBA00022756"/>
    </source>
</evidence>